<protein>
    <submittedName>
        <fullName evidence="2">Uncharacterized protein</fullName>
    </submittedName>
</protein>
<accession>A0A370X357</accession>
<keyword evidence="1" id="KW-0472">Membrane</keyword>
<feature type="transmembrane region" description="Helical" evidence="1">
    <location>
        <begin position="86"/>
        <end position="106"/>
    </location>
</feature>
<dbReference type="Proteomes" id="UP000254258">
    <property type="component" value="Unassembled WGS sequence"/>
</dbReference>
<name>A0A370X357_9GAMM</name>
<dbReference type="EMBL" id="QRBE01000003">
    <property type="protein sequence ID" value="RDS82843.1"/>
    <property type="molecule type" value="Genomic_DNA"/>
</dbReference>
<organism evidence="2 3">
    <name type="scientific">Dyella monticola</name>
    <dbReference type="NCBI Taxonomy" id="1927958"/>
    <lineage>
        <taxon>Bacteria</taxon>
        <taxon>Pseudomonadati</taxon>
        <taxon>Pseudomonadota</taxon>
        <taxon>Gammaproteobacteria</taxon>
        <taxon>Lysobacterales</taxon>
        <taxon>Rhodanobacteraceae</taxon>
        <taxon>Dyella</taxon>
    </lineage>
</organism>
<evidence type="ECO:0000313" key="2">
    <source>
        <dbReference type="EMBL" id="RDS82843.1"/>
    </source>
</evidence>
<dbReference type="AlphaFoldDB" id="A0A370X357"/>
<gene>
    <name evidence="2" type="ORF">DWU98_06785</name>
</gene>
<feature type="transmembrane region" description="Helical" evidence="1">
    <location>
        <begin position="118"/>
        <end position="138"/>
    </location>
</feature>
<feature type="transmembrane region" description="Helical" evidence="1">
    <location>
        <begin position="62"/>
        <end position="79"/>
    </location>
</feature>
<keyword evidence="3" id="KW-1185">Reference proteome</keyword>
<evidence type="ECO:0000256" key="1">
    <source>
        <dbReference type="SAM" id="Phobius"/>
    </source>
</evidence>
<keyword evidence="1" id="KW-1133">Transmembrane helix</keyword>
<reference evidence="2 3" key="1">
    <citation type="submission" date="2018-07" db="EMBL/GenBank/DDBJ databases">
        <title>Dyella monticola sp. nov. and Dyella psychrodurans sp. nov. isolated from monsoon evergreen broad-leaved forest soil of Dinghu Mountain, China.</title>
        <authorList>
            <person name="Gao Z."/>
            <person name="Qiu L."/>
        </authorList>
    </citation>
    <scope>NUCLEOTIDE SEQUENCE [LARGE SCALE GENOMIC DNA]</scope>
    <source>
        <strain evidence="2 3">4G-K06</strain>
    </source>
</reference>
<comment type="caution">
    <text evidence="2">The sequence shown here is derived from an EMBL/GenBank/DDBJ whole genome shotgun (WGS) entry which is preliminary data.</text>
</comment>
<keyword evidence="1" id="KW-0812">Transmembrane</keyword>
<sequence>MRTVLIVVGVLVLMAWLAVAGSSIYGLVITNRMSQAAGPLVTHLGYAWDADSWKEHWMFHNSYTLICGLLGCLGAILLVRLKPIGFLIEAIASLLWFLLPYGLAIFGLRRFGYEFVRFGSNVQLLGLFIAFTVGYLVITRRVRAADAQKS</sequence>
<evidence type="ECO:0000313" key="3">
    <source>
        <dbReference type="Proteomes" id="UP000254258"/>
    </source>
</evidence>
<proteinExistence type="predicted"/>